<dbReference type="Pfam" id="PF03480">
    <property type="entry name" value="DctP"/>
    <property type="match status" value="1"/>
</dbReference>
<dbReference type="NCBIfam" id="NF037995">
    <property type="entry name" value="TRAP_S1"/>
    <property type="match status" value="1"/>
</dbReference>
<dbReference type="GO" id="GO:0030288">
    <property type="term" value="C:outer membrane-bounded periplasmic space"/>
    <property type="evidence" value="ECO:0007669"/>
    <property type="project" value="InterPro"/>
</dbReference>
<dbReference type="GO" id="GO:0055085">
    <property type="term" value="P:transmembrane transport"/>
    <property type="evidence" value="ECO:0007669"/>
    <property type="project" value="InterPro"/>
</dbReference>
<organism evidence="3 4">
    <name type="scientific">Bradyrhizobium macuxiense</name>
    <dbReference type="NCBI Taxonomy" id="1755647"/>
    <lineage>
        <taxon>Bacteria</taxon>
        <taxon>Pseudomonadati</taxon>
        <taxon>Pseudomonadota</taxon>
        <taxon>Alphaproteobacteria</taxon>
        <taxon>Hyphomicrobiales</taxon>
        <taxon>Nitrobacteraceae</taxon>
        <taxon>Bradyrhizobium</taxon>
    </lineage>
</organism>
<dbReference type="PANTHER" id="PTHR33376:SF2">
    <property type="entry name" value="DICARBOXYLATE-BINDING PERIPLASMIC PROTEIN"/>
    <property type="match status" value="1"/>
</dbReference>
<feature type="signal peptide" evidence="2">
    <location>
        <begin position="1"/>
        <end position="30"/>
    </location>
</feature>
<name>A0A109K116_9BRAD</name>
<dbReference type="Gene3D" id="3.40.190.170">
    <property type="entry name" value="Bacterial extracellular solute-binding protein, family 7"/>
    <property type="match status" value="1"/>
</dbReference>
<dbReference type="InterPro" id="IPR004682">
    <property type="entry name" value="TRAP_DctP"/>
</dbReference>
<sequence length="331" mass="37131">MPVYRRAGLSRTMTLVFALCLTAASASAFAREFRVADTQNEDYPTVQALNYMGHLITERTGGRHRITVFPSRQLGEEKETLEQTRAGAIDLNRTNIALIGTMVPSVNVLAMPFLFRSPEHLQRVLEGPIGSEILNGLEAYGFVGLAYYDSGARSIYNRVRPVRSLDDLKGLRLRVQQSRQMSDMIRALGAEPVELPYGQVLTGFTTGLIDGAENNWPSFVTTGHYKYAGYYTPTQHTVSPDVLVMSLTAWDNLSPDDRIIFREAAQRSSLYMREKWKALDERSRKRAEEAGVKIVTDFDRKPFEAAMAGIYAKAERDPATAALIERIRKVE</sequence>
<accession>A0A109K116</accession>
<dbReference type="GO" id="GO:0030246">
    <property type="term" value="F:carbohydrate binding"/>
    <property type="evidence" value="ECO:0007669"/>
    <property type="project" value="TreeGrafter"/>
</dbReference>
<evidence type="ECO:0000313" key="4">
    <source>
        <dbReference type="Proteomes" id="UP000057737"/>
    </source>
</evidence>
<dbReference type="InterPro" id="IPR018389">
    <property type="entry name" value="DctP_fam"/>
</dbReference>
<dbReference type="EMBL" id="LNCU01000035">
    <property type="protein sequence ID" value="KWV58809.1"/>
    <property type="molecule type" value="Genomic_DNA"/>
</dbReference>
<keyword evidence="4" id="KW-1185">Reference proteome</keyword>
<dbReference type="PANTHER" id="PTHR33376">
    <property type="match status" value="1"/>
</dbReference>
<dbReference type="InterPro" id="IPR038404">
    <property type="entry name" value="TRAP_DctP_sf"/>
</dbReference>
<reference evidence="3 4" key="1">
    <citation type="submission" date="2015-11" db="EMBL/GenBank/DDBJ databases">
        <title>Draft Genome Sequence of the Strain BR 10303 (Bradyrhizobium sp.) isolated from nodules of Centrolobium paraense.</title>
        <authorList>
            <person name="Zelli J.E."/>
            <person name="Simoes-Araujo J.L."/>
            <person name="Barauna A.C."/>
            <person name="Silva K."/>
        </authorList>
    </citation>
    <scope>NUCLEOTIDE SEQUENCE [LARGE SCALE GENOMIC DNA]</scope>
    <source>
        <strain evidence="3 4">BR 10303</strain>
    </source>
</reference>
<evidence type="ECO:0000256" key="2">
    <source>
        <dbReference type="SAM" id="SignalP"/>
    </source>
</evidence>
<keyword evidence="1 2" id="KW-0732">Signal</keyword>
<protein>
    <submittedName>
        <fullName evidence="3">C4-dicarboxylate ABC transporter</fullName>
    </submittedName>
</protein>
<dbReference type="RefSeq" id="WP_066503185.1">
    <property type="nucleotide sequence ID" value="NZ_LNCU01000035.1"/>
</dbReference>
<proteinExistence type="predicted"/>
<dbReference type="NCBIfam" id="TIGR00787">
    <property type="entry name" value="dctP"/>
    <property type="match status" value="1"/>
</dbReference>
<dbReference type="CDD" id="cd13671">
    <property type="entry name" value="PBP2_TRAP_SBP_like_3"/>
    <property type="match status" value="1"/>
</dbReference>
<evidence type="ECO:0000256" key="1">
    <source>
        <dbReference type="ARBA" id="ARBA00022729"/>
    </source>
</evidence>
<dbReference type="PIRSF" id="PIRSF006470">
    <property type="entry name" value="DctB"/>
    <property type="match status" value="1"/>
</dbReference>
<comment type="caution">
    <text evidence="3">The sequence shown here is derived from an EMBL/GenBank/DDBJ whole genome shotgun (WGS) entry which is preliminary data.</text>
</comment>
<dbReference type="AlphaFoldDB" id="A0A109K116"/>
<dbReference type="Proteomes" id="UP000057737">
    <property type="component" value="Unassembled WGS sequence"/>
</dbReference>
<feature type="chain" id="PRO_5007137375" evidence="2">
    <location>
        <begin position="31"/>
        <end position="331"/>
    </location>
</feature>
<gene>
    <name evidence="3" type="ORF">AS156_03210</name>
</gene>
<evidence type="ECO:0000313" key="3">
    <source>
        <dbReference type="EMBL" id="KWV58809.1"/>
    </source>
</evidence>